<name>A0ACD0NP72_9BASI</name>
<reference evidence="1 2" key="1">
    <citation type="journal article" date="2018" name="Mol. Biol. Evol.">
        <title>Broad Genomic Sampling Reveals a Smut Pathogenic Ancestry of the Fungal Clade Ustilaginomycotina.</title>
        <authorList>
            <person name="Kijpornyongpan T."/>
            <person name="Mondo S.J."/>
            <person name="Barry K."/>
            <person name="Sandor L."/>
            <person name="Lee J."/>
            <person name="Lipzen A."/>
            <person name="Pangilinan J."/>
            <person name="LaButti K."/>
            <person name="Hainaut M."/>
            <person name="Henrissat B."/>
            <person name="Grigoriev I.V."/>
            <person name="Spatafora J.W."/>
            <person name="Aime M.C."/>
        </authorList>
    </citation>
    <scope>NUCLEOTIDE SEQUENCE [LARGE SCALE GENOMIC DNA]</scope>
    <source>
        <strain evidence="1 2">SA 807</strain>
    </source>
</reference>
<dbReference type="Proteomes" id="UP000245626">
    <property type="component" value="Unassembled WGS sequence"/>
</dbReference>
<proteinExistence type="predicted"/>
<evidence type="ECO:0000313" key="2">
    <source>
        <dbReference type="Proteomes" id="UP000245626"/>
    </source>
</evidence>
<sequence>MSEPLQAKPSKGHKLGPDLSLSLSLSPTNASDLKAENGAGGSGYLATSIRSTASSAKSNGSLLELYARSPNSASLSHSYTNGIQDTQPSASAFSSSSSSSFLDSSTFPTPRPIVTPSLTNPPALPPRPTASALSDPHQHLPDQSSSATSTGPPFSGAGYLESIPPSVSDASSNWTTASATPVYPEGSPSGAHSKRASVAGFDPEVIKSIRLGPSMIPAASRDWVRFDHGEEGSEKVPSATSESDGSQYDDEDEQEQQQDRKDVKEEDEGKNANANEPGYGFENDETIHDVFDRNVGNEREEDVSTATIGQFSHQRARIPERGESSLDLHPPKTGDSVNLAAAAAAATSAADDAESIYVNAADSPAVPQRTSSFGQDPISAFAGPRSRLRTSSGESARSPENQDPLSRVTKRRPSLILLSSKIPSRTSSSEGSQREDAAEPGHTRSPSERSPMAFDRRMESPTMSSAGLGIFSSALTSPIQQRDSETVVDTSLSRDASNGPRSASHSRRASYGSPRSPAKPASANPPASLLPTMSSSPRSPLTKSDLDIGSLLPAGSSAKESGKPPSASGTPKTKTRPATMEVPPDEQARLEAELLKEADPSRPRTLKEARALAKLRKQKSVISELQSSPDPGEGLLGPVTAPERDAGKVGFAAAVGSEGIVRRSIDSFERPERNPRRRSARDSTDLPRLSTSGEPKQPSKSAAPGSDHYSSAPSDYSNNSEVEAFLDGAETNNQLEIDGAGGGLTPGLRTRSRGSDNEETYSAEPMTRAGSALSNAGIDELTAAVSMAMEDLSFGDYPDSVDASLDQITPLARGRSTDVGPLPTTSGPLAALSKGKELKTSRHDDPVRYTGKGDGIDRSRDSELASSSSPSSLSTPTAPSLPSRTSSVRKFQQPLQTHTLLQQQQMAPSPKGLSNPSPKAAHPLSPMLETPKPQSQPQFSTPSTASSQSQVVHGRSGYMTAQTPRSPRSAKRLEVYGRTIPMPRAFVSSTITVDKKKAAPWERARSYAVYTNELLATETGLSIWTECHQRPAMRRQKSRNVLDPFNQDFDSGRGRGQGGHARDEPSYASSIRSEATFPMRGDGGKAKEITTHTLPSMPESPPNKIPTNIPYPTLIGQSNSSSNSLLSSSSNGRTRTLSNGLEETDFENSDQNLGAYGHSLSHTIGKASGIAPQVSNAGRSAGAFFSSLGRKGSKRTPGSGSLGSISTTSGSTDYRSERGNGLSSITGSVAGPRAPRAKGKMISKPLLQQFHGYASSERSSIDGGGGGDYQVDANHLSPSLHANEAQNRSPSRLATVDEGPSGARNLDSATQVGAGSGRGFGPSGPRAPGGGSSQGGALGSAGSGSQASLSSLARQPGGPTNYSSHKNSSSISSTSTQGGFGGGFLSRGAVSPATVQSSRSTGSSNSVPSTVGLGLEEELAASDHREVGSKKGGRENNVGFSVKSSFSYGSVREKLRGGSANSGGGGGGGASTSSNSSIDRRDEAFEEALSKISDILPDADEATLAYYLRKANGNDLVAIGDYLQDQSEGKLPSVTNANKYPRF</sequence>
<keyword evidence="2" id="KW-1185">Reference proteome</keyword>
<gene>
    <name evidence="1" type="ORF">IE53DRAFT_241061</name>
</gene>
<protein>
    <submittedName>
        <fullName evidence="1">Uncharacterized protein</fullName>
    </submittedName>
</protein>
<accession>A0ACD0NP72</accession>
<dbReference type="EMBL" id="KZ820383">
    <property type="protein sequence ID" value="PWN47620.1"/>
    <property type="molecule type" value="Genomic_DNA"/>
</dbReference>
<evidence type="ECO:0000313" key="1">
    <source>
        <dbReference type="EMBL" id="PWN47620.1"/>
    </source>
</evidence>
<organism evidence="1 2">
    <name type="scientific">Violaceomyces palustris</name>
    <dbReference type="NCBI Taxonomy" id="1673888"/>
    <lineage>
        <taxon>Eukaryota</taxon>
        <taxon>Fungi</taxon>
        <taxon>Dikarya</taxon>
        <taxon>Basidiomycota</taxon>
        <taxon>Ustilaginomycotina</taxon>
        <taxon>Ustilaginomycetes</taxon>
        <taxon>Violaceomycetales</taxon>
        <taxon>Violaceomycetaceae</taxon>
        <taxon>Violaceomyces</taxon>
    </lineage>
</organism>